<evidence type="ECO:0000313" key="2">
    <source>
        <dbReference type="EMBL" id="CAJ1581483.1"/>
    </source>
</evidence>
<organism evidence="2 3">
    <name type="scientific">[Mycobacterium] wendilense</name>
    <dbReference type="NCBI Taxonomy" id="3064284"/>
    <lineage>
        <taxon>Bacteria</taxon>
        <taxon>Bacillati</taxon>
        <taxon>Actinomycetota</taxon>
        <taxon>Actinomycetes</taxon>
        <taxon>Mycobacteriales</taxon>
        <taxon>Mycobacteriaceae</taxon>
        <taxon>Mycolicibacter</taxon>
    </lineage>
</organism>
<sequence length="75" mass="8186">MVNVTPDSFWTRSRFETLERAPSAGRKMFDDGARAVDVGGESARPHAVPVSVDEELDRVAMLNAIWGLTPNGRAT</sequence>
<dbReference type="InterPro" id="IPR000489">
    <property type="entry name" value="Pterin-binding_dom"/>
</dbReference>
<reference evidence="2 3" key="1">
    <citation type="submission" date="2023-08" db="EMBL/GenBank/DDBJ databases">
        <authorList>
            <person name="Folkvardsen B D."/>
            <person name="Norman A."/>
        </authorList>
    </citation>
    <scope>NUCLEOTIDE SEQUENCE [LARGE SCALE GENOMIC DNA]</scope>
    <source>
        <strain evidence="2 3">Mu0050</strain>
    </source>
</reference>
<dbReference type="PANTHER" id="PTHR20941">
    <property type="entry name" value="FOLATE SYNTHESIS PROTEINS"/>
    <property type="match status" value="1"/>
</dbReference>
<feature type="domain" description="Pterin-binding" evidence="1">
    <location>
        <begin position="1"/>
        <end position="75"/>
    </location>
</feature>
<dbReference type="EMBL" id="OY726395">
    <property type="protein sequence ID" value="CAJ1581483.1"/>
    <property type="molecule type" value="Genomic_DNA"/>
</dbReference>
<keyword evidence="2" id="KW-0808">Transferase</keyword>
<dbReference type="GO" id="GO:0004156">
    <property type="term" value="F:dihydropteroate synthase activity"/>
    <property type="evidence" value="ECO:0007669"/>
    <property type="project" value="UniProtKB-EC"/>
</dbReference>
<dbReference type="PROSITE" id="PS50972">
    <property type="entry name" value="PTERIN_BINDING"/>
    <property type="match status" value="1"/>
</dbReference>
<keyword evidence="3" id="KW-1185">Reference proteome</keyword>
<dbReference type="Gene3D" id="3.20.20.20">
    <property type="entry name" value="Dihydropteroate synthase-like"/>
    <property type="match status" value="1"/>
</dbReference>
<accession>A0ABN9NWQ5</accession>
<gene>
    <name evidence="2" type="ORF">MU0050_001568</name>
</gene>
<dbReference type="PANTHER" id="PTHR20941:SF1">
    <property type="entry name" value="FOLIC ACID SYNTHESIS PROTEIN FOL1"/>
    <property type="match status" value="1"/>
</dbReference>
<dbReference type="Pfam" id="PF00809">
    <property type="entry name" value="Pterin_bind"/>
    <property type="match status" value="1"/>
</dbReference>
<dbReference type="Proteomes" id="UP001190466">
    <property type="component" value="Chromosome"/>
</dbReference>
<proteinExistence type="predicted"/>
<dbReference type="SUPFAM" id="SSF51717">
    <property type="entry name" value="Dihydropteroate synthetase-like"/>
    <property type="match status" value="1"/>
</dbReference>
<protein>
    <submittedName>
        <fullName evidence="2">Dihydropteroate synthase</fullName>
        <ecNumber evidence="2">2.5.1.15</ecNumber>
    </submittedName>
</protein>
<evidence type="ECO:0000313" key="3">
    <source>
        <dbReference type="Proteomes" id="UP001190466"/>
    </source>
</evidence>
<dbReference type="EC" id="2.5.1.15" evidence="2"/>
<dbReference type="InterPro" id="IPR011005">
    <property type="entry name" value="Dihydropteroate_synth-like_sf"/>
</dbReference>
<evidence type="ECO:0000259" key="1">
    <source>
        <dbReference type="PROSITE" id="PS50972"/>
    </source>
</evidence>
<dbReference type="InterPro" id="IPR045031">
    <property type="entry name" value="DHP_synth-like"/>
</dbReference>
<name>A0ABN9NWQ5_9MYCO</name>